<evidence type="ECO:0000256" key="1">
    <source>
        <dbReference type="SAM" id="MobiDB-lite"/>
    </source>
</evidence>
<protein>
    <submittedName>
        <fullName evidence="2">Uncharacterized protein</fullName>
    </submittedName>
</protein>
<evidence type="ECO:0000313" key="2">
    <source>
        <dbReference type="EMBL" id="KAF0762604.1"/>
    </source>
</evidence>
<comment type="caution">
    <text evidence="2">The sequence shown here is derived from an EMBL/GenBank/DDBJ whole genome shotgun (WGS) entry which is preliminary data.</text>
</comment>
<proteinExistence type="predicted"/>
<dbReference type="Proteomes" id="UP000478052">
    <property type="component" value="Unassembled WGS sequence"/>
</dbReference>
<dbReference type="AlphaFoldDB" id="A0A6G0YXK8"/>
<feature type="region of interest" description="Disordered" evidence="1">
    <location>
        <begin position="23"/>
        <end position="52"/>
    </location>
</feature>
<accession>A0A6G0YXK8</accession>
<reference evidence="2 3" key="1">
    <citation type="submission" date="2019-08" db="EMBL/GenBank/DDBJ databases">
        <title>Whole genome of Aphis craccivora.</title>
        <authorList>
            <person name="Voronova N.V."/>
            <person name="Shulinski R.S."/>
            <person name="Bandarenka Y.V."/>
            <person name="Zhorov D.G."/>
            <person name="Warner D."/>
        </authorList>
    </citation>
    <scope>NUCLEOTIDE SEQUENCE [LARGE SCALE GENOMIC DNA]</scope>
    <source>
        <strain evidence="2">180601</strain>
        <tissue evidence="2">Whole Body</tissue>
    </source>
</reference>
<keyword evidence="3" id="KW-1185">Reference proteome</keyword>
<sequence length="137" mass="15334">MTGRSARGGRRLVIDPCSGVDGSSVVAGRDEGGVSRAPADGGVRPAGDDDPGALTSYTSAGRWGWRLLRLPRAARFVCLIKCSWPWDEQRSFTHFILLHTPRYWLLPRLKRPIYTLSPRALPRTRYKLVSSKWKEAL</sequence>
<organism evidence="2 3">
    <name type="scientific">Aphis craccivora</name>
    <name type="common">Cowpea aphid</name>
    <dbReference type="NCBI Taxonomy" id="307492"/>
    <lineage>
        <taxon>Eukaryota</taxon>
        <taxon>Metazoa</taxon>
        <taxon>Ecdysozoa</taxon>
        <taxon>Arthropoda</taxon>
        <taxon>Hexapoda</taxon>
        <taxon>Insecta</taxon>
        <taxon>Pterygota</taxon>
        <taxon>Neoptera</taxon>
        <taxon>Paraneoptera</taxon>
        <taxon>Hemiptera</taxon>
        <taxon>Sternorrhyncha</taxon>
        <taxon>Aphidomorpha</taxon>
        <taxon>Aphidoidea</taxon>
        <taxon>Aphididae</taxon>
        <taxon>Aphidini</taxon>
        <taxon>Aphis</taxon>
        <taxon>Aphis</taxon>
    </lineage>
</organism>
<gene>
    <name evidence="2" type="ORF">FWK35_00037641</name>
</gene>
<dbReference type="EMBL" id="VUJU01002093">
    <property type="protein sequence ID" value="KAF0762604.1"/>
    <property type="molecule type" value="Genomic_DNA"/>
</dbReference>
<evidence type="ECO:0000313" key="3">
    <source>
        <dbReference type="Proteomes" id="UP000478052"/>
    </source>
</evidence>
<name>A0A6G0YXK8_APHCR</name>